<evidence type="ECO:0000313" key="3">
    <source>
        <dbReference type="Proteomes" id="UP000324120"/>
    </source>
</evidence>
<name>A0A5D8M0H3_ECOLX</name>
<dbReference type="Pfam" id="PF00535">
    <property type="entry name" value="Glycos_transf_2"/>
    <property type="match status" value="1"/>
</dbReference>
<dbReference type="GO" id="GO:0016758">
    <property type="term" value="F:hexosyltransferase activity"/>
    <property type="evidence" value="ECO:0007669"/>
    <property type="project" value="UniProtKB-ARBA"/>
</dbReference>
<dbReference type="PANTHER" id="PTHR22916">
    <property type="entry name" value="GLYCOSYLTRANSFERASE"/>
    <property type="match status" value="1"/>
</dbReference>
<feature type="domain" description="Glycosyltransferase 2-like" evidence="1">
    <location>
        <begin position="56"/>
        <end position="216"/>
    </location>
</feature>
<dbReference type="InterPro" id="IPR029044">
    <property type="entry name" value="Nucleotide-diphossugar_trans"/>
</dbReference>
<dbReference type="RefSeq" id="WP_084831850.1">
    <property type="nucleotide sequence ID" value="NZ_CP029371.1"/>
</dbReference>
<evidence type="ECO:0000259" key="1">
    <source>
        <dbReference type="Pfam" id="PF00535"/>
    </source>
</evidence>
<protein>
    <submittedName>
        <fullName evidence="2">Glycosyltransferase family 2 protein</fullName>
    </submittedName>
</protein>
<dbReference type="Proteomes" id="UP000324120">
    <property type="component" value="Unassembled WGS sequence"/>
</dbReference>
<accession>A0A5D8M0H3</accession>
<comment type="caution">
    <text evidence="2">The sequence shown here is derived from an EMBL/GenBank/DDBJ whole genome shotgun (WGS) entry which is preliminary data.</text>
</comment>
<evidence type="ECO:0000313" key="2">
    <source>
        <dbReference type="EMBL" id="TZE40810.1"/>
    </source>
</evidence>
<dbReference type="Gene3D" id="3.90.550.10">
    <property type="entry name" value="Spore Coat Polysaccharide Biosynthesis Protein SpsA, Chain A"/>
    <property type="match status" value="1"/>
</dbReference>
<sequence>MDFVPRNNWFYFNIKANTKKESLLSSTDLTTALLAAFTKITTVVNEINHFCPLDVSVVIPVHNREKLILKCINSLNNQTINKDRFEVIFVDDCSSDKSIAAIEYNIAPDINYRIIRREIGSGNASTPRNEGIKAAKGRYIFFMDSDDYIDETLLERGVHIADKNNSDIVYFKIASDGNREVPIRPYKVKIVDKADITKHHLLRSLTIFKFFRRNMLKEHNILFNPAITVAEDKIFMVQSLSVANNISILADKDYYHLTFHGNGHLSRQKFPLEDRHFILNSVINTIYFCGKTNEEKAKLYNAWLVICLEMMEKVCGKAGGNEQKKRMFFNMLSTTFNIRSDLVNQDMIYTPQRKFIKPFLQNNYEGFIAEI</sequence>
<dbReference type="AlphaFoldDB" id="A0A5D8M0H3"/>
<dbReference type="CDD" id="cd00761">
    <property type="entry name" value="Glyco_tranf_GTA_type"/>
    <property type="match status" value="1"/>
</dbReference>
<dbReference type="EMBL" id="VHKY01000047">
    <property type="protein sequence ID" value="TZE40810.1"/>
    <property type="molecule type" value="Genomic_DNA"/>
</dbReference>
<reference evidence="2 3" key="1">
    <citation type="submission" date="2019-06" db="EMBL/GenBank/DDBJ databases">
        <title>The presence and diversity of blaCTX-M among Escherichia coli from urban wastewater and feedlot cattle, in Alberta, Canada.</title>
        <authorList>
            <person name="Cormier A.C."/>
            <person name="Chalmer G."/>
            <person name="Cook S.R."/>
            <person name="Zaheer R."/>
            <person name="Hannon S.J."/>
            <person name="Booker C.W."/>
            <person name="Read R."/>
            <person name="Gow S.P."/>
            <person name="Mcallister T.A."/>
            <person name="Boerlin P."/>
        </authorList>
    </citation>
    <scope>NUCLEOTIDE SEQUENCE [LARGE SCALE GENOMIC DNA]</scope>
    <source>
        <strain evidence="2 3">347</strain>
    </source>
</reference>
<organism evidence="2 3">
    <name type="scientific">Escherichia coli</name>
    <dbReference type="NCBI Taxonomy" id="562"/>
    <lineage>
        <taxon>Bacteria</taxon>
        <taxon>Pseudomonadati</taxon>
        <taxon>Pseudomonadota</taxon>
        <taxon>Gammaproteobacteria</taxon>
        <taxon>Enterobacterales</taxon>
        <taxon>Enterobacteriaceae</taxon>
        <taxon>Escherichia</taxon>
    </lineage>
</organism>
<gene>
    <name evidence="2" type="ORF">FKO60_26140</name>
</gene>
<dbReference type="PANTHER" id="PTHR22916:SF3">
    <property type="entry name" value="UDP-GLCNAC:BETAGAL BETA-1,3-N-ACETYLGLUCOSAMINYLTRANSFERASE-LIKE PROTEIN 1"/>
    <property type="match status" value="1"/>
</dbReference>
<dbReference type="SUPFAM" id="SSF53448">
    <property type="entry name" value="Nucleotide-diphospho-sugar transferases"/>
    <property type="match status" value="1"/>
</dbReference>
<dbReference type="InterPro" id="IPR001173">
    <property type="entry name" value="Glyco_trans_2-like"/>
</dbReference>
<proteinExistence type="predicted"/>
<keyword evidence="2" id="KW-0808">Transferase</keyword>